<keyword evidence="10 17" id="KW-1133">Transmembrane helix</keyword>
<reference evidence="19 20" key="1">
    <citation type="submission" date="2016-03" db="EMBL/GenBank/DDBJ databases">
        <title>Whole genome sequencing of Grifola frondosa 9006-11.</title>
        <authorList>
            <person name="Min B."/>
            <person name="Park H."/>
            <person name="Kim J.-G."/>
            <person name="Cho H."/>
            <person name="Oh Y.-L."/>
            <person name="Kong W.-S."/>
            <person name="Choi I.-G."/>
        </authorList>
    </citation>
    <scope>NUCLEOTIDE SEQUENCE [LARGE SCALE GENOMIC DNA]</scope>
    <source>
        <strain evidence="19 20">9006-11</strain>
    </source>
</reference>
<evidence type="ECO:0000256" key="17">
    <source>
        <dbReference type="SAM" id="Phobius"/>
    </source>
</evidence>
<dbReference type="Pfam" id="PF04922">
    <property type="entry name" value="DIE2_ALG10"/>
    <property type="match status" value="1"/>
</dbReference>
<evidence type="ECO:0000256" key="13">
    <source>
        <dbReference type="ARBA" id="ARBA00044727"/>
    </source>
</evidence>
<dbReference type="EMBL" id="LUGG01000001">
    <property type="protein sequence ID" value="OBZ79247.1"/>
    <property type="molecule type" value="Genomic_DNA"/>
</dbReference>
<feature type="compositionally biased region" description="Polar residues" evidence="16">
    <location>
        <begin position="441"/>
        <end position="452"/>
    </location>
</feature>
<dbReference type="InterPro" id="IPR016900">
    <property type="entry name" value="Alg10"/>
</dbReference>
<feature type="transmembrane region" description="Helical" evidence="17">
    <location>
        <begin position="34"/>
        <end position="56"/>
    </location>
</feature>
<keyword evidence="18" id="KW-0732">Signal</keyword>
<evidence type="ECO:0000256" key="3">
    <source>
        <dbReference type="ARBA" id="ARBA00010600"/>
    </source>
</evidence>
<organism evidence="19 20">
    <name type="scientific">Grifola frondosa</name>
    <name type="common">Maitake</name>
    <name type="synonym">Polyporus frondosus</name>
    <dbReference type="NCBI Taxonomy" id="5627"/>
    <lineage>
        <taxon>Eukaryota</taxon>
        <taxon>Fungi</taxon>
        <taxon>Dikarya</taxon>
        <taxon>Basidiomycota</taxon>
        <taxon>Agaricomycotina</taxon>
        <taxon>Agaricomycetes</taxon>
        <taxon>Polyporales</taxon>
        <taxon>Grifolaceae</taxon>
        <taxon>Grifola</taxon>
    </lineage>
</organism>
<keyword evidence="20" id="KW-1185">Reference proteome</keyword>
<dbReference type="Proteomes" id="UP000092993">
    <property type="component" value="Unassembled WGS sequence"/>
</dbReference>
<evidence type="ECO:0000313" key="20">
    <source>
        <dbReference type="Proteomes" id="UP000092993"/>
    </source>
</evidence>
<feature type="compositionally biased region" description="Polar residues" evidence="16">
    <location>
        <begin position="462"/>
        <end position="477"/>
    </location>
</feature>
<evidence type="ECO:0000256" key="18">
    <source>
        <dbReference type="SAM" id="SignalP"/>
    </source>
</evidence>
<feature type="transmembrane region" description="Helical" evidence="17">
    <location>
        <begin position="273"/>
        <end position="297"/>
    </location>
</feature>
<feature type="signal peptide" evidence="18">
    <location>
        <begin position="1"/>
        <end position="18"/>
    </location>
</feature>
<dbReference type="OrthoDB" id="4769at2759"/>
<proteinExistence type="inferred from homology"/>
<evidence type="ECO:0000256" key="5">
    <source>
        <dbReference type="ARBA" id="ARBA00018512"/>
    </source>
</evidence>
<feature type="compositionally biased region" description="Polar residues" evidence="16">
    <location>
        <begin position="629"/>
        <end position="640"/>
    </location>
</feature>
<feature type="region of interest" description="Disordered" evidence="16">
    <location>
        <begin position="555"/>
        <end position="697"/>
    </location>
</feature>
<evidence type="ECO:0000256" key="4">
    <source>
        <dbReference type="ARBA" id="ARBA00011967"/>
    </source>
</evidence>
<feature type="transmembrane region" description="Helical" evidence="17">
    <location>
        <begin position="233"/>
        <end position="253"/>
    </location>
</feature>
<feature type="compositionally biased region" description="Polar residues" evidence="16">
    <location>
        <begin position="666"/>
        <end position="683"/>
    </location>
</feature>
<evidence type="ECO:0000256" key="6">
    <source>
        <dbReference type="ARBA" id="ARBA00022676"/>
    </source>
</evidence>
<dbReference type="PANTHER" id="PTHR12989:SF10">
    <property type="entry name" value="DOL-P-GLC:GLC(2)MAN(9)GLCNAC(2)-PP-DOL ALPHA-1,2-GLUCOSYLTRANSFERASE-RELATED"/>
    <property type="match status" value="1"/>
</dbReference>
<evidence type="ECO:0000256" key="9">
    <source>
        <dbReference type="ARBA" id="ARBA00022824"/>
    </source>
</evidence>
<keyword evidence="15" id="KW-0175">Coiled coil</keyword>
<evidence type="ECO:0000256" key="12">
    <source>
        <dbReference type="ARBA" id="ARBA00032069"/>
    </source>
</evidence>
<feature type="compositionally biased region" description="Basic and acidic residues" evidence="16">
    <location>
        <begin position="365"/>
        <end position="390"/>
    </location>
</feature>
<evidence type="ECO:0000256" key="7">
    <source>
        <dbReference type="ARBA" id="ARBA00022679"/>
    </source>
</evidence>
<comment type="caution">
    <text evidence="19">The sequence shown here is derived from an EMBL/GenBank/DDBJ whole genome shotgun (WGS) entry which is preliminary data.</text>
</comment>
<evidence type="ECO:0000256" key="15">
    <source>
        <dbReference type="SAM" id="Coils"/>
    </source>
</evidence>
<feature type="compositionally biased region" description="Low complexity" evidence="16">
    <location>
        <begin position="570"/>
        <end position="628"/>
    </location>
</feature>
<comment type="similarity">
    <text evidence="3">Belongs to the ALG10 glucosyltransferase family.</text>
</comment>
<evidence type="ECO:0000256" key="16">
    <source>
        <dbReference type="SAM" id="MobiDB-lite"/>
    </source>
</evidence>
<keyword evidence="7 19" id="KW-0808">Transferase</keyword>
<protein>
    <recommendedName>
        <fullName evidence="5">Dol-P-Glc:Glc(2)Man(9)GlcNAc(2)-PP-Dol alpha-1,2-glucosyltransferase</fullName>
        <ecNumber evidence="4">2.4.1.256</ecNumber>
    </recommendedName>
    <alternativeName>
        <fullName evidence="12">Asparagine-linked glycosylation protein 10</fullName>
    </alternativeName>
</protein>
<feature type="transmembrane region" description="Helical" evidence="17">
    <location>
        <begin position="309"/>
        <end position="325"/>
    </location>
</feature>
<feature type="region of interest" description="Disordered" evidence="16">
    <location>
        <begin position="365"/>
        <end position="528"/>
    </location>
</feature>
<dbReference type="GO" id="GO:0006488">
    <property type="term" value="P:dolichol-linked oligosaccharide biosynthetic process"/>
    <property type="evidence" value="ECO:0007669"/>
    <property type="project" value="InterPro"/>
</dbReference>
<keyword evidence="6" id="KW-0328">Glycosyltransferase</keyword>
<feature type="transmembrane region" description="Helical" evidence="17">
    <location>
        <begin position="193"/>
        <end position="212"/>
    </location>
</feature>
<dbReference type="AlphaFoldDB" id="A0A1C7MR99"/>
<keyword evidence="9" id="KW-0256">Endoplasmic reticulum</keyword>
<feature type="compositionally biased region" description="Low complexity" evidence="16">
    <location>
        <begin position="684"/>
        <end position="693"/>
    </location>
</feature>
<dbReference type="GO" id="GO:0106073">
    <property type="term" value="F:dolichyl pyrophosphate Glc2Man9GlcNAc2 alpha-1,2-glucosyltransferase activity"/>
    <property type="evidence" value="ECO:0007669"/>
    <property type="project" value="UniProtKB-EC"/>
</dbReference>
<comment type="function">
    <text evidence="13">Dol-P-Glc:Glc(2)Man(9)GlcNAc(2)-PP-Dol alpha-1,2-glucosyltransferase that operates in the biosynthetic pathway of dolichol-linked oligosaccharides, the glycan precursors employed in protein asparagine (N)-glycosylation. The assembly of dolichol-linked oligosaccharides begins on the cytosolic side of the endoplasmic reticulum membrane and finishes in its lumen. The sequential addition of sugars to dolichol pyrophosphate produces dolichol-linked oligosaccharides containing fourteen sugars, including two GlcNAcs, nine mannoses and three glucoses. Once assembled, the oligosaccharide is transferred from the lipid to nascent proteins by oligosaccharyltransferases. In the lumen of the endoplasmic reticulum, adds the third and last glucose residue from dolichyl phosphate glucose (Dol-P-Glc) onto the lipid-linked oligosaccharide intermediate Glc(2)Man(9)GlcNAc(2)-PP-Dol to produce Glc(3)Man(9)GlcNAc(2)-PP-Dol.</text>
</comment>
<dbReference type="STRING" id="5627.A0A1C7MR99"/>
<evidence type="ECO:0000256" key="2">
    <source>
        <dbReference type="ARBA" id="ARBA00004922"/>
    </source>
</evidence>
<dbReference type="OMA" id="THIFENM"/>
<keyword evidence="8 17" id="KW-0812">Transmembrane</keyword>
<comment type="pathway">
    <text evidence="2">Protein modification; protein glycosylation.</text>
</comment>
<feature type="coiled-coil region" evidence="15">
    <location>
        <begin position="890"/>
        <end position="970"/>
    </location>
</feature>
<evidence type="ECO:0000256" key="11">
    <source>
        <dbReference type="ARBA" id="ARBA00023136"/>
    </source>
</evidence>
<evidence type="ECO:0000256" key="8">
    <source>
        <dbReference type="ARBA" id="ARBA00022692"/>
    </source>
</evidence>
<dbReference type="PANTHER" id="PTHR12989">
    <property type="entry name" value="ALPHA-1,2-GLUCOSYLTRANSFERASE ALG10"/>
    <property type="match status" value="1"/>
</dbReference>
<feature type="transmembrane region" description="Helical" evidence="17">
    <location>
        <begin position="153"/>
        <end position="173"/>
    </location>
</feature>
<name>A0A1C7MR99_GRIFR</name>
<feature type="chain" id="PRO_5008889285" description="Dol-P-Glc:Glc(2)Man(9)GlcNAc(2)-PP-Dol alpha-1,2-glucosyltransferase" evidence="18">
    <location>
        <begin position="19"/>
        <end position="1032"/>
    </location>
</feature>
<evidence type="ECO:0000256" key="10">
    <source>
        <dbReference type="ARBA" id="ARBA00022989"/>
    </source>
</evidence>
<comment type="catalytic activity">
    <reaction evidence="14">
        <text>an alpha-D-Glc-(1-&gt;3)-alpha-D-Glc-(1-&gt;3)-alpha-D-Man-(1-&gt;2)-alpha-D-Man-(1-&gt;2)-alpha-D-Man-(1-&gt;3)-[alpha-D-Man-(1-&gt;2)-alpha-D-Man-(1-&gt;3)-[alpha-D-Man-(1-&gt;2)-alpha-D-Man-(1-&gt;6)]-alpha-D-Man-(1-&gt;6)]-beta-D-Man-(1-&gt;4)-beta-D-GlcNAc-(1-&gt;4)-alpha-D-GlcNAc-diphospho-di-trans,poly-cis-dolichol + a di-trans,poly-cis-dolichyl beta-D-glucosyl phosphate = a alpha-D-Glc-(1-&gt;2)-alpha-D-Glc-(1-&gt;3)-alpha-D-Glc-(1-&gt;3)-alpha-D-Man-(1-&gt;2)-alpha-D-Man-(1-&gt;2)-alpha-D-Man-(1-&gt;3)-[alpha-D-Man-(1-&gt;2)-alpha-D-Man-(1-&gt;3)-[alpha-D-Man-(1-&gt;2)-alpha-D-Man-(1-&gt;6)]-alpha-D-Man-(1-&gt;6)]-beta-D-Man-(1-&gt;4)-beta-D-GlcNAc-(1-&gt;4)-alpha-D-GlcNAc-diphospho-di-trans,poly-cis-dolichol + a di-trans,poly-cis-dolichyl phosphate + H(+)</text>
        <dbReference type="Rhea" id="RHEA:29543"/>
        <dbReference type="Rhea" id="RHEA-COMP:19498"/>
        <dbReference type="Rhea" id="RHEA-COMP:19502"/>
        <dbReference type="Rhea" id="RHEA-COMP:19512"/>
        <dbReference type="Rhea" id="RHEA-COMP:19522"/>
        <dbReference type="ChEBI" id="CHEBI:15378"/>
        <dbReference type="ChEBI" id="CHEBI:57525"/>
        <dbReference type="ChEBI" id="CHEBI:57683"/>
        <dbReference type="ChEBI" id="CHEBI:132522"/>
        <dbReference type="ChEBI" id="CHEBI:132523"/>
        <dbReference type="EC" id="2.4.1.256"/>
    </reaction>
    <physiologicalReaction direction="left-to-right" evidence="14">
        <dbReference type="Rhea" id="RHEA:29544"/>
    </physiologicalReaction>
</comment>
<dbReference type="EC" id="2.4.1.256" evidence="4"/>
<evidence type="ECO:0000256" key="14">
    <source>
        <dbReference type="ARBA" id="ARBA00048064"/>
    </source>
</evidence>
<gene>
    <name evidence="19" type="primary">ALG10</name>
    <name evidence="19" type="ORF">A0H81_00389</name>
</gene>
<comment type="subcellular location">
    <subcellularLocation>
        <location evidence="1">Endoplasmic reticulum membrane</location>
        <topology evidence="1">Multi-pass membrane protein</topology>
    </subcellularLocation>
</comment>
<sequence>MLRLTPLLSLAALPVVLTHLLCYHRRERPPQSFLTPTLEAIVLSCFPVAWFFGFLYYTEVPSLVSVVATVVYATQGRHWLAALLGVVSCTFRQNNIIWVMYAYAASQLMYLRFRRAPPNTRPLAKLHDPPALAASPADLVRTILSAPKVLPDILPSFVPYSLVVTAFAAFVVWNGGIVLGDKSNHVPAFHVPQLYYFVGFATAFGWPALLSGEGGIRALARDVWARMFGSKRNILVTSVASAIMCFTIHKFTIQHPFLLSDNRHYTFYIWRRVFLLHPIVPYLLVPGYIACAWAWFLRTGKDQTLLQNLLLPVFVLPTLLPTPLLEPRYFLIPYILLRAQVVDVPLWGVLLEGLCRALADVMHKSDKSDGPREVAADREKGARKIKDMASRRASTINLSQDPPRISANKMTAKKKETVTSLDSKIGPRQTRRMTALKEAEATSSEDQASPSENVVPKPMPSRVTNLRPRSSIASSSLPKYRPRSVIVDAPATKKPPSPARAGVRRPLSCSDDETEEEKPSKSVGIISLNMPSPAEKLGRAISPLPHRAALKVNLTSAINVRPATPETKGKPTGSKSSSSPHHGSSLRASKTMKTSSAASIRSTIPRPPSSSSSGSASKTPRTPNTPTPLANTLKRTPVSQRQKKRADGSPVRITAPRAIPPGSPLGDSTPNKGNNGDTSLAESNTTTPTNVPTIFTEGHSTDSIEAHDVEFMLSTVISPSAPTPALPRLRAVGLRGLDEHTPSRPSFFLPSRANLSYLSPGPPSRDSSSFLRPPARYPGMDRGSILSWEQLAQHSKAVDDEDVENMLSDFPAPFRAGAISPLLHASLDVPDSPSLSAMPSPGGYGSISQVLLPDVTPSPAIHHTTHIFENMVTGSPTPASGNVTMLRLQLAAAESRAQERLTQIQSLESQLHNAKEARLRDAEELAKQISQLEEQVHGNLLVDSQRLEQIAVYEEELRQAHTQREQAVQEATMQAQGAIQAAQATAQGVQGLQSKWEMVAASQLASAAWSGSTTTTISIIMKSYARDFIRSF</sequence>
<dbReference type="GO" id="GO:0005789">
    <property type="term" value="C:endoplasmic reticulum membrane"/>
    <property type="evidence" value="ECO:0007669"/>
    <property type="project" value="UniProtKB-SubCell"/>
</dbReference>
<evidence type="ECO:0000256" key="1">
    <source>
        <dbReference type="ARBA" id="ARBA00004477"/>
    </source>
</evidence>
<accession>A0A1C7MR99</accession>
<evidence type="ECO:0000313" key="19">
    <source>
        <dbReference type="EMBL" id="OBZ79247.1"/>
    </source>
</evidence>
<keyword evidence="11 17" id="KW-0472">Membrane</keyword>